<reference evidence="2 3" key="1">
    <citation type="journal article" date="2016" name="Genome Biol. Evol.">
        <title>Divergent and convergent evolution of fungal pathogenicity.</title>
        <authorList>
            <person name="Shang Y."/>
            <person name="Xiao G."/>
            <person name="Zheng P."/>
            <person name="Cen K."/>
            <person name="Zhan S."/>
            <person name="Wang C."/>
        </authorList>
    </citation>
    <scope>NUCLEOTIDE SEQUENCE [LARGE SCALE GENOMIC DNA]</scope>
    <source>
        <strain evidence="2 3">ARSEF 7405</strain>
    </source>
</reference>
<evidence type="ECO:0000313" key="2">
    <source>
        <dbReference type="EMBL" id="KZZ94504.1"/>
    </source>
</evidence>
<accession>A0A168AY08</accession>
<feature type="region of interest" description="Disordered" evidence="1">
    <location>
        <begin position="457"/>
        <end position="477"/>
    </location>
</feature>
<feature type="compositionally biased region" description="Polar residues" evidence="1">
    <location>
        <begin position="297"/>
        <end position="313"/>
    </location>
</feature>
<feature type="region of interest" description="Disordered" evidence="1">
    <location>
        <begin position="18"/>
        <end position="57"/>
    </location>
</feature>
<dbReference type="Proteomes" id="UP000242877">
    <property type="component" value="Unassembled WGS sequence"/>
</dbReference>
<dbReference type="AlphaFoldDB" id="A0A168AY08"/>
<keyword evidence="3" id="KW-1185">Reference proteome</keyword>
<feature type="region of interest" description="Disordered" evidence="1">
    <location>
        <begin position="170"/>
        <end position="228"/>
    </location>
</feature>
<gene>
    <name evidence="2" type="ORF">AAP_01804</name>
</gene>
<proteinExistence type="predicted"/>
<dbReference type="VEuPathDB" id="FungiDB:AAP_01804"/>
<name>A0A168AY08_9EURO</name>
<feature type="compositionally biased region" description="Basic and acidic residues" evidence="1">
    <location>
        <begin position="170"/>
        <end position="185"/>
    </location>
</feature>
<evidence type="ECO:0000313" key="3">
    <source>
        <dbReference type="Proteomes" id="UP000242877"/>
    </source>
</evidence>
<comment type="caution">
    <text evidence="2">The sequence shown here is derived from an EMBL/GenBank/DDBJ whole genome shotgun (WGS) entry which is preliminary data.</text>
</comment>
<dbReference type="OrthoDB" id="10549535at2759"/>
<feature type="region of interest" description="Disordered" evidence="1">
    <location>
        <begin position="279"/>
        <end position="313"/>
    </location>
</feature>
<feature type="compositionally biased region" description="Polar residues" evidence="1">
    <location>
        <begin position="33"/>
        <end position="56"/>
    </location>
</feature>
<evidence type="ECO:0000256" key="1">
    <source>
        <dbReference type="SAM" id="MobiDB-lite"/>
    </source>
</evidence>
<organism evidence="2 3">
    <name type="scientific">Ascosphaera apis ARSEF 7405</name>
    <dbReference type="NCBI Taxonomy" id="392613"/>
    <lineage>
        <taxon>Eukaryota</taxon>
        <taxon>Fungi</taxon>
        <taxon>Dikarya</taxon>
        <taxon>Ascomycota</taxon>
        <taxon>Pezizomycotina</taxon>
        <taxon>Eurotiomycetes</taxon>
        <taxon>Eurotiomycetidae</taxon>
        <taxon>Onygenales</taxon>
        <taxon>Ascosphaeraceae</taxon>
        <taxon>Ascosphaera</taxon>
    </lineage>
</organism>
<protein>
    <submittedName>
        <fullName evidence="2">Uncharacterized protein</fullName>
    </submittedName>
</protein>
<sequence>MPSCALMKKFLPSFFKRKAKSKAHTTTKEKNISRSYNEKSITPRPATSASNATTPSLRARARELRNSAGLEIGSSIGRRASRSSFKKTAKTKPAFEDHAVYIMLYKSQREENVEGNTESNVNTEVQQQRQFSNASSVYEEDLIADAAAAARANAKNYDWGIYISLQTGDRQRQSLHRDGESDRSGPARPRSSFSSIVGSLRGKDRRSIPQREKPSRYSYPPSLPKQTQSTSFGRLWRLVESDTASIRPISSWSSYSRPMSSAPLRDAPTLPAVPVQTYNTSSFLTPPQPTSSKKPTNSAANSRSDTAAASGNNMGWRVKKLSSKNIPADPNLLLAAKIGYVPRGYTRDFEIAASNMHVPDYTGPKKSATHSPVPEHLSSIKMVRHQPDDTETDNDYGHQRDDNFELSASGEWVNITLSCLLADDFHVWGRLTGARRREEKEFNVRQIMETMLQTHELNQREGKEQGPASEPEKREVVILRADADILSAS</sequence>
<feature type="compositionally biased region" description="Basic and acidic residues" evidence="1">
    <location>
        <begin position="201"/>
        <end position="215"/>
    </location>
</feature>
<dbReference type="EMBL" id="AZGZ01000006">
    <property type="protein sequence ID" value="KZZ94504.1"/>
    <property type="molecule type" value="Genomic_DNA"/>
</dbReference>